<name>A0A428NEJ7_9HYPO</name>
<feature type="compositionally biased region" description="Basic and acidic residues" evidence="1">
    <location>
        <begin position="176"/>
        <end position="188"/>
    </location>
</feature>
<feature type="compositionally biased region" description="Polar residues" evidence="1">
    <location>
        <begin position="78"/>
        <end position="94"/>
    </location>
</feature>
<keyword evidence="3" id="KW-1185">Reference proteome</keyword>
<reference evidence="2 3" key="1">
    <citation type="submission" date="2017-06" db="EMBL/GenBank/DDBJ databases">
        <title>Comparative genomic analysis of Ambrosia Fusariam Clade fungi.</title>
        <authorList>
            <person name="Stajich J.E."/>
            <person name="Carrillo J."/>
            <person name="Kijimoto T."/>
            <person name="Eskalen A."/>
            <person name="O'Donnell K."/>
            <person name="Kasson M."/>
        </authorList>
    </citation>
    <scope>NUCLEOTIDE SEQUENCE [LARGE SCALE GENOMIC DNA]</scope>
    <source>
        <strain evidence="2 3">NRRL62584</strain>
    </source>
</reference>
<feature type="region of interest" description="Disordered" evidence="1">
    <location>
        <begin position="162"/>
        <end position="188"/>
    </location>
</feature>
<dbReference type="EMBL" id="NKCI01000666">
    <property type="protein sequence ID" value="RSL39214.1"/>
    <property type="molecule type" value="Genomic_DNA"/>
</dbReference>
<gene>
    <name evidence="2" type="ORF">CEP54_016353</name>
</gene>
<protein>
    <submittedName>
        <fullName evidence="2">Uncharacterized protein</fullName>
    </submittedName>
</protein>
<comment type="caution">
    <text evidence="2">The sequence shown here is derived from an EMBL/GenBank/DDBJ whole genome shotgun (WGS) entry which is preliminary data.</text>
</comment>
<sequence length="324" mass="37964">MIRHVRGNEMEAPADQYPESDEDIAFYADDPEPRMTARQEERYGSSGLQEQPLERAQRLLDQLPTRRNRRRNCPAQRSARSSTYNRILSTSLNRTSREDTEPMDLERTVIQEHMKYDQEITQILSDEPPSLGSTRRTLNRHARVRKNLDLVPKFLVVSAEGERNAREMQPTPPFNNDDHAQARPGHPEHQDMSWINCIYHDCEEHLEEKQRHDTFPRRIHGKPVQNPYQALDTEPYVRIRRIGQNTILLRHEIKPEECRNTHPREIEHCPSARCVKHAYSKITTFHAQRSMEHPQTQEIMSRTLQSAEDSGENSDSSKNSDRHL</sequence>
<evidence type="ECO:0000256" key="1">
    <source>
        <dbReference type="SAM" id="MobiDB-lite"/>
    </source>
</evidence>
<evidence type="ECO:0000313" key="2">
    <source>
        <dbReference type="EMBL" id="RSL39214.1"/>
    </source>
</evidence>
<feature type="compositionally biased region" description="Basic and acidic residues" evidence="1">
    <location>
        <begin position="31"/>
        <end position="43"/>
    </location>
</feature>
<dbReference type="AlphaFoldDB" id="A0A428NEJ7"/>
<accession>A0A428NEJ7</accession>
<feature type="region of interest" description="Disordered" evidence="1">
    <location>
        <begin position="288"/>
        <end position="324"/>
    </location>
</feature>
<dbReference type="Proteomes" id="UP000288168">
    <property type="component" value="Unassembled WGS sequence"/>
</dbReference>
<organism evidence="2 3">
    <name type="scientific">Fusarium duplospermum</name>
    <dbReference type="NCBI Taxonomy" id="1325734"/>
    <lineage>
        <taxon>Eukaryota</taxon>
        <taxon>Fungi</taxon>
        <taxon>Dikarya</taxon>
        <taxon>Ascomycota</taxon>
        <taxon>Pezizomycotina</taxon>
        <taxon>Sordariomycetes</taxon>
        <taxon>Hypocreomycetidae</taxon>
        <taxon>Hypocreales</taxon>
        <taxon>Nectriaceae</taxon>
        <taxon>Fusarium</taxon>
        <taxon>Fusarium solani species complex</taxon>
    </lineage>
</organism>
<evidence type="ECO:0000313" key="3">
    <source>
        <dbReference type="Proteomes" id="UP000288168"/>
    </source>
</evidence>
<feature type="region of interest" description="Disordered" evidence="1">
    <location>
        <begin position="1"/>
        <end position="101"/>
    </location>
</feature>
<feature type="compositionally biased region" description="Polar residues" evidence="1">
    <location>
        <begin position="288"/>
        <end position="317"/>
    </location>
</feature>
<proteinExistence type="predicted"/>